<feature type="non-terminal residue" evidence="2">
    <location>
        <position position="117"/>
    </location>
</feature>
<dbReference type="PANTHER" id="PTHR14362">
    <property type="entry name" value="COILED-COIL DOMAIN-CONTAINING PROTEIN 81"/>
    <property type="match status" value="1"/>
</dbReference>
<dbReference type="GO" id="GO:0005815">
    <property type="term" value="C:microtubule organizing center"/>
    <property type="evidence" value="ECO:0007669"/>
    <property type="project" value="TreeGrafter"/>
</dbReference>
<dbReference type="OrthoDB" id="125906at2759"/>
<dbReference type="EMBL" id="VYZV01033765">
    <property type="protein sequence ID" value="NXS73789.1"/>
    <property type="molecule type" value="Genomic_DNA"/>
</dbReference>
<dbReference type="InterPro" id="IPR040673">
    <property type="entry name" value="CCDC81_HU_dom_2"/>
</dbReference>
<feature type="non-terminal residue" evidence="2">
    <location>
        <position position="1"/>
    </location>
</feature>
<protein>
    <submittedName>
        <fullName evidence="2">CCD81 protein</fullName>
    </submittedName>
</protein>
<comment type="caution">
    <text evidence="2">The sequence shown here is derived from an EMBL/GenBank/DDBJ whole genome shotgun (WGS) entry which is preliminary data.</text>
</comment>
<evidence type="ECO:0000259" key="1">
    <source>
        <dbReference type="Pfam" id="PF18289"/>
    </source>
</evidence>
<name>A0A7L2WWK8_PANHA</name>
<dbReference type="Pfam" id="PF18289">
    <property type="entry name" value="HU-CCDC81_euk_2"/>
    <property type="match status" value="1"/>
</dbReference>
<evidence type="ECO:0000313" key="3">
    <source>
        <dbReference type="Proteomes" id="UP000580171"/>
    </source>
</evidence>
<dbReference type="AlphaFoldDB" id="A0A7L2WWK8"/>
<sequence length="117" mass="12930">FFPGNKELEPLKYAKVAAATCMSRRKVESCIQGTTSLLSYCLGKGENIALVLRDIGVLLIEGRQVQMNFYYKFLETLSGKENLGKAIFKVPQLLDMVVSPLVPVATLSFSGRVIIFP</sequence>
<organism evidence="2 3">
    <name type="scientific">Pandion haliaetus</name>
    <name type="common">Osprey</name>
    <name type="synonym">Falco haliaetus</name>
    <dbReference type="NCBI Taxonomy" id="56262"/>
    <lineage>
        <taxon>Eukaryota</taxon>
        <taxon>Metazoa</taxon>
        <taxon>Chordata</taxon>
        <taxon>Craniata</taxon>
        <taxon>Vertebrata</taxon>
        <taxon>Euteleostomi</taxon>
        <taxon>Archelosauria</taxon>
        <taxon>Archosauria</taxon>
        <taxon>Dinosauria</taxon>
        <taxon>Saurischia</taxon>
        <taxon>Theropoda</taxon>
        <taxon>Coelurosauria</taxon>
        <taxon>Aves</taxon>
        <taxon>Neognathae</taxon>
        <taxon>Neoaves</taxon>
        <taxon>Telluraves</taxon>
        <taxon>Accipitrimorphae</taxon>
        <taxon>Accipitriformes</taxon>
        <taxon>Pandionidae</taxon>
        <taxon>Pandion</taxon>
    </lineage>
</organism>
<dbReference type="InterPro" id="IPR026295">
    <property type="entry name" value="CCD81"/>
</dbReference>
<accession>A0A7L2WWK8</accession>
<dbReference type="PANTHER" id="PTHR14362:SF2">
    <property type="entry name" value="COILED-COIL DOMAIN-CONTAINING PROTEIN 81"/>
    <property type="match status" value="1"/>
</dbReference>
<keyword evidence="3" id="KW-1185">Reference proteome</keyword>
<gene>
    <name evidence="2" type="primary">Ccdc81_3</name>
    <name evidence="2" type="ORF">PANHAL_R01158</name>
</gene>
<reference evidence="2 3" key="1">
    <citation type="submission" date="2019-09" db="EMBL/GenBank/DDBJ databases">
        <title>Bird 10,000 Genomes (B10K) Project - Family phase.</title>
        <authorList>
            <person name="Zhang G."/>
        </authorList>
    </citation>
    <scope>NUCLEOTIDE SEQUENCE [LARGE SCALE GENOMIC DNA]</scope>
    <source>
        <strain evidence="2">B10K-DU-012-58</strain>
        <tissue evidence="2">Muscle</tissue>
    </source>
</reference>
<proteinExistence type="predicted"/>
<feature type="domain" description="CCDC81 HU" evidence="1">
    <location>
        <begin position="8"/>
        <end position="80"/>
    </location>
</feature>
<evidence type="ECO:0000313" key="2">
    <source>
        <dbReference type="EMBL" id="NXS73789.1"/>
    </source>
</evidence>
<dbReference type="Proteomes" id="UP000580171">
    <property type="component" value="Unassembled WGS sequence"/>
</dbReference>